<dbReference type="AlphaFoldDB" id="A0A284RPG5"/>
<protein>
    <submittedName>
        <fullName evidence="1">Uncharacterized protein</fullName>
    </submittedName>
</protein>
<name>A0A284RPG5_ARMOS</name>
<evidence type="ECO:0000313" key="2">
    <source>
        <dbReference type="Proteomes" id="UP000219338"/>
    </source>
</evidence>
<reference evidence="2" key="1">
    <citation type="journal article" date="2017" name="Nat. Ecol. Evol.">
        <title>Genome expansion and lineage-specific genetic innovations in the forest pathogenic fungi Armillaria.</title>
        <authorList>
            <person name="Sipos G."/>
            <person name="Prasanna A.N."/>
            <person name="Walter M.C."/>
            <person name="O'Connor E."/>
            <person name="Balint B."/>
            <person name="Krizsan K."/>
            <person name="Kiss B."/>
            <person name="Hess J."/>
            <person name="Varga T."/>
            <person name="Slot J."/>
            <person name="Riley R."/>
            <person name="Boka B."/>
            <person name="Rigling D."/>
            <person name="Barry K."/>
            <person name="Lee J."/>
            <person name="Mihaltcheva S."/>
            <person name="LaButti K."/>
            <person name="Lipzen A."/>
            <person name="Waldron R."/>
            <person name="Moloney N.M."/>
            <person name="Sperisen C."/>
            <person name="Kredics L."/>
            <person name="Vagvoelgyi C."/>
            <person name="Patrignani A."/>
            <person name="Fitzpatrick D."/>
            <person name="Nagy I."/>
            <person name="Doyle S."/>
            <person name="Anderson J.B."/>
            <person name="Grigoriev I.V."/>
            <person name="Gueldener U."/>
            <person name="Muensterkoetter M."/>
            <person name="Nagy L.G."/>
        </authorList>
    </citation>
    <scope>NUCLEOTIDE SEQUENCE [LARGE SCALE GENOMIC DNA]</scope>
    <source>
        <strain evidence="2">C18/9</strain>
    </source>
</reference>
<gene>
    <name evidence="1" type="ORF">ARMOST_14047</name>
</gene>
<organism evidence="1 2">
    <name type="scientific">Armillaria ostoyae</name>
    <name type="common">Armillaria root rot fungus</name>
    <dbReference type="NCBI Taxonomy" id="47428"/>
    <lineage>
        <taxon>Eukaryota</taxon>
        <taxon>Fungi</taxon>
        <taxon>Dikarya</taxon>
        <taxon>Basidiomycota</taxon>
        <taxon>Agaricomycotina</taxon>
        <taxon>Agaricomycetes</taxon>
        <taxon>Agaricomycetidae</taxon>
        <taxon>Agaricales</taxon>
        <taxon>Marasmiineae</taxon>
        <taxon>Physalacriaceae</taxon>
        <taxon>Armillaria</taxon>
    </lineage>
</organism>
<dbReference type="EMBL" id="FUEG01000012">
    <property type="protein sequence ID" value="SJL10656.1"/>
    <property type="molecule type" value="Genomic_DNA"/>
</dbReference>
<accession>A0A284RPG5</accession>
<dbReference type="Proteomes" id="UP000219338">
    <property type="component" value="Unassembled WGS sequence"/>
</dbReference>
<dbReference type="OrthoDB" id="10644951at2759"/>
<evidence type="ECO:0000313" key="1">
    <source>
        <dbReference type="EMBL" id="SJL10656.1"/>
    </source>
</evidence>
<sequence length="214" mass="24023">MRGEGGKILAHQYSPSFKLKFMEIEAPRRATSRPHLDLNVPADDRCSRRRVPPSIPISDGPSILKFTSFDDKISLLHTSPTPFLRNQLIITNLGLPPSLHLLPVISQSHVISMEITRVFTFLAGVNSRDETNGTGFCPEAMHRIPASREWREGLRRRLFVMYLTLTLPSPSPPSIFAVARCDAVVVTYAPGYMECSFSPLRRIDIPRARDGGWI</sequence>
<keyword evidence="2" id="KW-1185">Reference proteome</keyword>
<proteinExistence type="predicted"/>